<dbReference type="OrthoDB" id="2962696at2759"/>
<evidence type="ECO:0000313" key="4">
    <source>
        <dbReference type="EMBL" id="OJJ37945.1"/>
    </source>
</evidence>
<evidence type="ECO:0000313" key="5">
    <source>
        <dbReference type="Proteomes" id="UP000184383"/>
    </source>
</evidence>
<dbReference type="GeneID" id="63750996"/>
<dbReference type="Proteomes" id="UP000184383">
    <property type="component" value="Unassembled WGS sequence"/>
</dbReference>
<dbReference type="AlphaFoldDB" id="A0A1L9RSP0"/>
<proteinExistence type="inferred from homology"/>
<dbReference type="InterPro" id="IPR020904">
    <property type="entry name" value="Sc_DH/Rdtase_CS"/>
</dbReference>
<sequence>MMAHALALNGAQKVYILGRRTDQLDSCASASPSIIRPIECDVTSKSSLEDAADIVMSEVGYINFLACNAGTGGPRSFTLPSTGASITEFAKAQWEVDMDEYVDTFRVNTAAVWYTAMAFLELLDAGNKKGNVSWSSQIVATSSVAAFNRATPGNWAYAQSKAGVTHMMKQLATGLVPYGIRANSIAPGVFPSELSAAMVARGPPSREQFPAERFGDEEDMSGVILFMASRAGAYMNGNVVLVDGGSLSVMPATY</sequence>
<name>A0A1L9RSP0_ASPWE</name>
<dbReference type="InterPro" id="IPR036291">
    <property type="entry name" value="NAD(P)-bd_dom_sf"/>
</dbReference>
<dbReference type="VEuPathDB" id="FungiDB:ASPWEDRAFT_39651"/>
<dbReference type="STRING" id="1073089.A0A1L9RSP0"/>
<dbReference type="RefSeq" id="XP_040691621.1">
    <property type="nucleotide sequence ID" value="XM_040835148.1"/>
</dbReference>
<dbReference type="PRINTS" id="PR00081">
    <property type="entry name" value="GDHRDH"/>
</dbReference>
<dbReference type="CDD" id="cd05233">
    <property type="entry name" value="SDR_c"/>
    <property type="match status" value="1"/>
</dbReference>
<evidence type="ECO:0000256" key="3">
    <source>
        <dbReference type="ARBA" id="ARBA00023002"/>
    </source>
</evidence>
<dbReference type="GO" id="GO:0016491">
    <property type="term" value="F:oxidoreductase activity"/>
    <property type="evidence" value="ECO:0007669"/>
    <property type="project" value="UniProtKB-KW"/>
</dbReference>
<accession>A0A1L9RSP0</accession>
<dbReference type="Pfam" id="PF13561">
    <property type="entry name" value="adh_short_C2"/>
    <property type="match status" value="1"/>
</dbReference>
<organism evidence="4 5">
    <name type="scientific">Aspergillus wentii DTO 134E9</name>
    <dbReference type="NCBI Taxonomy" id="1073089"/>
    <lineage>
        <taxon>Eukaryota</taxon>
        <taxon>Fungi</taxon>
        <taxon>Dikarya</taxon>
        <taxon>Ascomycota</taxon>
        <taxon>Pezizomycotina</taxon>
        <taxon>Eurotiomycetes</taxon>
        <taxon>Eurotiomycetidae</taxon>
        <taxon>Eurotiales</taxon>
        <taxon>Aspergillaceae</taxon>
        <taxon>Aspergillus</taxon>
        <taxon>Aspergillus subgen. Cremei</taxon>
    </lineage>
</organism>
<dbReference type="GO" id="GO:0044550">
    <property type="term" value="P:secondary metabolite biosynthetic process"/>
    <property type="evidence" value="ECO:0007669"/>
    <property type="project" value="UniProtKB-ARBA"/>
</dbReference>
<keyword evidence="2" id="KW-0521">NADP</keyword>
<dbReference type="EMBL" id="KV878211">
    <property type="protein sequence ID" value="OJJ37945.1"/>
    <property type="molecule type" value="Genomic_DNA"/>
</dbReference>
<dbReference type="PANTHER" id="PTHR43618">
    <property type="entry name" value="7-ALPHA-HYDROXYSTEROID DEHYDROGENASE"/>
    <property type="match status" value="1"/>
</dbReference>
<dbReference type="SUPFAM" id="SSF51735">
    <property type="entry name" value="NAD(P)-binding Rossmann-fold domains"/>
    <property type="match status" value="1"/>
</dbReference>
<protein>
    <submittedName>
        <fullName evidence="4">Uncharacterized protein</fullName>
    </submittedName>
</protein>
<dbReference type="InterPro" id="IPR002347">
    <property type="entry name" value="SDR_fam"/>
</dbReference>
<keyword evidence="3" id="KW-0560">Oxidoreductase</keyword>
<dbReference type="InterPro" id="IPR052178">
    <property type="entry name" value="Sec_Metab_Biosynth_SDR"/>
</dbReference>
<keyword evidence="5" id="KW-1185">Reference proteome</keyword>
<evidence type="ECO:0000256" key="2">
    <source>
        <dbReference type="ARBA" id="ARBA00022857"/>
    </source>
</evidence>
<dbReference type="PROSITE" id="PS00061">
    <property type="entry name" value="ADH_SHORT"/>
    <property type="match status" value="1"/>
</dbReference>
<comment type="similarity">
    <text evidence="1">Belongs to the short-chain dehydrogenases/reductases (SDR) family.</text>
</comment>
<gene>
    <name evidence="4" type="ORF">ASPWEDRAFT_39651</name>
</gene>
<reference evidence="5" key="1">
    <citation type="journal article" date="2017" name="Genome Biol.">
        <title>Comparative genomics reveals high biological diversity and specific adaptations in the industrially and medically important fungal genus Aspergillus.</title>
        <authorList>
            <person name="de Vries R.P."/>
            <person name="Riley R."/>
            <person name="Wiebenga A."/>
            <person name="Aguilar-Osorio G."/>
            <person name="Amillis S."/>
            <person name="Uchima C.A."/>
            <person name="Anderluh G."/>
            <person name="Asadollahi M."/>
            <person name="Askin M."/>
            <person name="Barry K."/>
            <person name="Battaglia E."/>
            <person name="Bayram O."/>
            <person name="Benocci T."/>
            <person name="Braus-Stromeyer S.A."/>
            <person name="Caldana C."/>
            <person name="Canovas D."/>
            <person name="Cerqueira G.C."/>
            <person name="Chen F."/>
            <person name="Chen W."/>
            <person name="Choi C."/>
            <person name="Clum A."/>
            <person name="Dos Santos R.A."/>
            <person name="Damasio A.R."/>
            <person name="Diallinas G."/>
            <person name="Emri T."/>
            <person name="Fekete E."/>
            <person name="Flipphi M."/>
            <person name="Freyberg S."/>
            <person name="Gallo A."/>
            <person name="Gournas C."/>
            <person name="Habgood R."/>
            <person name="Hainaut M."/>
            <person name="Harispe M.L."/>
            <person name="Henrissat B."/>
            <person name="Hilden K.S."/>
            <person name="Hope R."/>
            <person name="Hossain A."/>
            <person name="Karabika E."/>
            <person name="Karaffa L."/>
            <person name="Karanyi Z."/>
            <person name="Krasevec N."/>
            <person name="Kuo A."/>
            <person name="Kusch H."/>
            <person name="LaButti K."/>
            <person name="Lagendijk E.L."/>
            <person name="Lapidus A."/>
            <person name="Levasseur A."/>
            <person name="Lindquist E."/>
            <person name="Lipzen A."/>
            <person name="Logrieco A.F."/>
            <person name="MacCabe A."/>
            <person name="Maekelae M.R."/>
            <person name="Malavazi I."/>
            <person name="Melin P."/>
            <person name="Meyer V."/>
            <person name="Mielnichuk N."/>
            <person name="Miskei M."/>
            <person name="Molnar A.P."/>
            <person name="Mule G."/>
            <person name="Ngan C.Y."/>
            <person name="Orejas M."/>
            <person name="Orosz E."/>
            <person name="Ouedraogo J.P."/>
            <person name="Overkamp K.M."/>
            <person name="Park H.-S."/>
            <person name="Perrone G."/>
            <person name="Piumi F."/>
            <person name="Punt P.J."/>
            <person name="Ram A.F."/>
            <person name="Ramon A."/>
            <person name="Rauscher S."/>
            <person name="Record E."/>
            <person name="Riano-Pachon D.M."/>
            <person name="Robert V."/>
            <person name="Roehrig J."/>
            <person name="Ruller R."/>
            <person name="Salamov A."/>
            <person name="Salih N.S."/>
            <person name="Samson R.A."/>
            <person name="Sandor E."/>
            <person name="Sanguinetti M."/>
            <person name="Schuetze T."/>
            <person name="Sepcic K."/>
            <person name="Shelest E."/>
            <person name="Sherlock G."/>
            <person name="Sophianopoulou V."/>
            <person name="Squina F.M."/>
            <person name="Sun H."/>
            <person name="Susca A."/>
            <person name="Todd R.B."/>
            <person name="Tsang A."/>
            <person name="Unkles S.E."/>
            <person name="van de Wiele N."/>
            <person name="van Rossen-Uffink D."/>
            <person name="Oliveira J.V."/>
            <person name="Vesth T.C."/>
            <person name="Visser J."/>
            <person name="Yu J.-H."/>
            <person name="Zhou M."/>
            <person name="Andersen M.R."/>
            <person name="Archer D.B."/>
            <person name="Baker S.E."/>
            <person name="Benoit I."/>
            <person name="Brakhage A.A."/>
            <person name="Braus G.H."/>
            <person name="Fischer R."/>
            <person name="Frisvad J.C."/>
            <person name="Goldman G.H."/>
            <person name="Houbraken J."/>
            <person name="Oakley B."/>
            <person name="Pocsi I."/>
            <person name="Scazzocchio C."/>
            <person name="Seiboth B."/>
            <person name="vanKuyk P.A."/>
            <person name="Wortman J."/>
            <person name="Dyer P.S."/>
            <person name="Grigoriev I.V."/>
        </authorList>
    </citation>
    <scope>NUCLEOTIDE SEQUENCE [LARGE SCALE GENOMIC DNA]</scope>
    <source>
        <strain evidence="5">DTO 134E9</strain>
    </source>
</reference>
<dbReference type="Gene3D" id="3.40.50.720">
    <property type="entry name" value="NAD(P)-binding Rossmann-like Domain"/>
    <property type="match status" value="1"/>
</dbReference>
<evidence type="ECO:0000256" key="1">
    <source>
        <dbReference type="ARBA" id="ARBA00006484"/>
    </source>
</evidence>
<dbReference type="PANTHER" id="PTHR43618:SF18">
    <property type="entry name" value="SHORT CHAIN DEHYDROGENASE_REDUCTASE FAMILY (AFU_ORTHOLOGUE AFUA_5G12480)"/>
    <property type="match status" value="1"/>
</dbReference>